<dbReference type="Pfam" id="PF01612">
    <property type="entry name" value="DNA_pol_A_exo1"/>
    <property type="match status" value="1"/>
</dbReference>
<dbReference type="SUPFAM" id="SSF53098">
    <property type="entry name" value="Ribonuclease H-like"/>
    <property type="match status" value="1"/>
</dbReference>
<dbReference type="FunFam" id="3.30.420.10:FF:000114">
    <property type="entry name" value="Werner Syndrome-like exonuclease"/>
    <property type="match status" value="1"/>
</dbReference>
<evidence type="ECO:0000256" key="9">
    <source>
        <dbReference type="ARBA" id="ARBA00042761"/>
    </source>
</evidence>
<dbReference type="PANTHER" id="PTHR13620:SF109">
    <property type="entry name" value="3'-5' EXONUCLEASE"/>
    <property type="match status" value="1"/>
</dbReference>
<evidence type="ECO:0000256" key="4">
    <source>
        <dbReference type="ARBA" id="ARBA00022801"/>
    </source>
</evidence>
<evidence type="ECO:0000313" key="12">
    <source>
        <dbReference type="Proteomes" id="UP001153555"/>
    </source>
</evidence>
<dbReference type="InterPro" id="IPR002562">
    <property type="entry name" value="3'-5'_exonuclease_dom"/>
</dbReference>
<dbReference type="AlphaFoldDB" id="A0A9N7NWJ6"/>
<dbReference type="PANTHER" id="PTHR13620">
    <property type="entry name" value="3-5 EXONUCLEASE"/>
    <property type="match status" value="1"/>
</dbReference>
<dbReference type="EMBL" id="CACSLK010031421">
    <property type="protein sequence ID" value="CAA0838637.1"/>
    <property type="molecule type" value="Genomic_DNA"/>
</dbReference>
<dbReference type="GO" id="GO:0003676">
    <property type="term" value="F:nucleic acid binding"/>
    <property type="evidence" value="ECO:0007669"/>
    <property type="project" value="InterPro"/>
</dbReference>
<dbReference type="InterPro" id="IPR012337">
    <property type="entry name" value="RNaseH-like_sf"/>
</dbReference>
<keyword evidence="6" id="KW-0460">Magnesium</keyword>
<accession>A0A9N7NWJ6</accession>
<reference evidence="11" key="1">
    <citation type="submission" date="2019-12" db="EMBL/GenBank/DDBJ databases">
        <authorList>
            <person name="Scholes J."/>
        </authorList>
    </citation>
    <scope>NUCLEOTIDE SEQUENCE</scope>
</reference>
<feature type="non-terminal residue" evidence="11">
    <location>
        <position position="186"/>
    </location>
</feature>
<keyword evidence="3" id="KW-0479">Metal-binding</keyword>
<dbReference type="Proteomes" id="UP001153555">
    <property type="component" value="Unassembled WGS sequence"/>
</dbReference>
<comment type="subcellular location">
    <subcellularLocation>
        <location evidence="1">Nucleus</location>
    </subcellularLocation>
</comment>
<proteinExistence type="predicted"/>
<evidence type="ECO:0000256" key="8">
    <source>
        <dbReference type="ARBA" id="ARBA00040531"/>
    </source>
</evidence>
<keyword evidence="4" id="KW-0378">Hydrolase</keyword>
<dbReference type="CDD" id="cd06141">
    <property type="entry name" value="WRN_exo"/>
    <property type="match status" value="1"/>
</dbReference>
<keyword evidence="2" id="KW-0540">Nuclease</keyword>
<dbReference type="SMART" id="SM00474">
    <property type="entry name" value="35EXOc"/>
    <property type="match status" value="1"/>
</dbReference>
<keyword evidence="7" id="KW-0539">Nucleus</keyword>
<organism evidence="11 12">
    <name type="scientific">Striga hermonthica</name>
    <name type="common">Purple witchweed</name>
    <name type="synonym">Buchnera hermonthica</name>
    <dbReference type="NCBI Taxonomy" id="68872"/>
    <lineage>
        <taxon>Eukaryota</taxon>
        <taxon>Viridiplantae</taxon>
        <taxon>Streptophyta</taxon>
        <taxon>Embryophyta</taxon>
        <taxon>Tracheophyta</taxon>
        <taxon>Spermatophyta</taxon>
        <taxon>Magnoliopsida</taxon>
        <taxon>eudicotyledons</taxon>
        <taxon>Gunneridae</taxon>
        <taxon>Pentapetalae</taxon>
        <taxon>asterids</taxon>
        <taxon>lamiids</taxon>
        <taxon>Lamiales</taxon>
        <taxon>Orobanchaceae</taxon>
        <taxon>Buchnereae</taxon>
        <taxon>Striga</taxon>
    </lineage>
</organism>
<gene>
    <name evidence="11" type="ORF">SHERM_05217</name>
</gene>
<evidence type="ECO:0000256" key="6">
    <source>
        <dbReference type="ARBA" id="ARBA00022842"/>
    </source>
</evidence>
<dbReference type="GO" id="GO:0005634">
    <property type="term" value="C:nucleus"/>
    <property type="evidence" value="ECO:0007669"/>
    <property type="project" value="UniProtKB-SubCell"/>
</dbReference>
<evidence type="ECO:0000256" key="1">
    <source>
        <dbReference type="ARBA" id="ARBA00004123"/>
    </source>
</evidence>
<evidence type="ECO:0000256" key="5">
    <source>
        <dbReference type="ARBA" id="ARBA00022839"/>
    </source>
</evidence>
<keyword evidence="12" id="KW-1185">Reference proteome</keyword>
<dbReference type="InterPro" id="IPR036397">
    <property type="entry name" value="RNaseH_sf"/>
</dbReference>
<dbReference type="InterPro" id="IPR051132">
    <property type="entry name" value="3-5_Exonuclease_domain"/>
</dbReference>
<evidence type="ECO:0000313" key="11">
    <source>
        <dbReference type="EMBL" id="CAA0838637.1"/>
    </source>
</evidence>
<feature type="non-terminal residue" evidence="11">
    <location>
        <position position="1"/>
    </location>
</feature>
<dbReference type="OrthoDB" id="1920326at2759"/>
<dbReference type="GO" id="GO:0008408">
    <property type="term" value="F:3'-5' exonuclease activity"/>
    <property type="evidence" value="ECO:0007669"/>
    <property type="project" value="InterPro"/>
</dbReference>
<evidence type="ECO:0000256" key="7">
    <source>
        <dbReference type="ARBA" id="ARBA00023242"/>
    </source>
</evidence>
<evidence type="ECO:0000256" key="3">
    <source>
        <dbReference type="ARBA" id="ARBA00022723"/>
    </source>
</evidence>
<feature type="domain" description="3'-5' exonuclease" evidence="10">
    <location>
        <begin position="7"/>
        <end position="186"/>
    </location>
</feature>
<name>A0A9N7NWJ6_STRHE</name>
<dbReference type="Gene3D" id="3.30.420.10">
    <property type="entry name" value="Ribonuclease H-like superfamily/Ribonuclease H"/>
    <property type="match status" value="1"/>
</dbReference>
<dbReference type="GO" id="GO:0046872">
    <property type="term" value="F:metal ion binding"/>
    <property type="evidence" value="ECO:0007669"/>
    <property type="project" value="UniProtKB-KW"/>
</dbReference>
<keyword evidence="5 11" id="KW-0269">Exonuclease</keyword>
<sequence>VKYGGRIIYSRTVQEVEKAAEELLDFVETKKRKEGECILGIDIEWKPSFIRGVSPGKAAVMQICGDNSCCHVLHIFHSGIPKKLRTLLEDYSSLKVGVGIANDATKVHRDYNTLINNLEDLSDLANRKLDGKPKKWSLSSLSEMVICRQIPKPGKIRLGNWEARVLSREQIKYAVIDAYVSWYLYQ</sequence>
<comment type="caution">
    <text evidence="11">The sequence shown here is derived from an EMBL/GenBank/DDBJ whole genome shotgun (WGS) entry which is preliminary data.</text>
</comment>
<protein>
    <recommendedName>
        <fullName evidence="8">3'-5' exonuclease</fullName>
    </recommendedName>
    <alternativeName>
        <fullName evidence="9">Werner Syndrome-like exonuclease</fullName>
    </alternativeName>
</protein>
<dbReference type="GO" id="GO:0006139">
    <property type="term" value="P:nucleobase-containing compound metabolic process"/>
    <property type="evidence" value="ECO:0007669"/>
    <property type="project" value="InterPro"/>
</dbReference>
<evidence type="ECO:0000256" key="2">
    <source>
        <dbReference type="ARBA" id="ARBA00022722"/>
    </source>
</evidence>
<evidence type="ECO:0000259" key="10">
    <source>
        <dbReference type="SMART" id="SM00474"/>
    </source>
</evidence>